<gene>
    <name evidence="2" type="ORF">TrVE_jg12728</name>
</gene>
<evidence type="ECO:0000313" key="2">
    <source>
        <dbReference type="EMBL" id="GMI10578.1"/>
    </source>
</evidence>
<evidence type="ECO:0000313" key="3">
    <source>
        <dbReference type="Proteomes" id="UP001165160"/>
    </source>
</evidence>
<dbReference type="Proteomes" id="UP001165160">
    <property type="component" value="Unassembled WGS sequence"/>
</dbReference>
<reference evidence="3" key="1">
    <citation type="journal article" date="2023" name="Commun. Biol.">
        <title>Genome analysis of Parmales, the sister group of diatoms, reveals the evolutionary specialization of diatoms from phago-mixotrophs to photoautotrophs.</title>
        <authorList>
            <person name="Ban H."/>
            <person name="Sato S."/>
            <person name="Yoshikawa S."/>
            <person name="Yamada K."/>
            <person name="Nakamura Y."/>
            <person name="Ichinomiya M."/>
            <person name="Sato N."/>
            <person name="Blanc-Mathieu R."/>
            <person name="Endo H."/>
            <person name="Kuwata A."/>
            <person name="Ogata H."/>
        </authorList>
    </citation>
    <scope>NUCLEOTIDE SEQUENCE [LARGE SCALE GENOMIC DNA]</scope>
    <source>
        <strain evidence="3">NIES 3699</strain>
    </source>
</reference>
<proteinExistence type="predicted"/>
<keyword evidence="3" id="KW-1185">Reference proteome</keyword>
<sequence length="158" mass="17518">MIELPESLIADSDTSRDSIDSDDQSHKSKTHYSPSTPPSTASSPQSESPPSHTHASLERMGRFRVSSNSFMENISADLHEVPGVISKLMLSGKCDDANFKWKALEARGPNEAIVEWSFKFQGVKDCFTVNLILCLTVIKQDENEIIINAVSVINDRHK</sequence>
<dbReference type="AlphaFoldDB" id="A0A9W7KT18"/>
<evidence type="ECO:0000256" key="1">
    <source>
        <dbReference type="SAM" id="MobiDB-lite"/>
    </source>
</evidence>
<comment type="caution">
    <text evidence="2">The sequence shown here is derived from an EMBL/GenBank/DDBJ whole genome shotgun (WGS) entry which is preliminary data.</text>
</comment>
<accession>A0A9W7KT18</accession>
<feature type="compositionally biased region" description="Low complexity" evidence="1">
    <location>
        <begin position="31"/>
        <end position="54"/>
    </location>
</feature>
<name>A0A9W7KT18_9STRA</name>
<feature type="region of interest" description="Disordered" evidence="1">
    <location>
        <begin position="1"/>
        <end position="58"/>
    </location>
</feature>
<protein>
    <submittedName>
        <fullName evidence="2">Uncharacterized protein</fullName>
    </submittedName>
</protein>
<feature type="compositionally biased region" description="Basic and acidic residues" evidence="1">
    <location>
        <begin position="13"/>
        <end position="26"/>
    </location>
</feature>
<organism evidence="2 3">
    <name type="scientific">Triparma verrucosa</name>
    <dbReference type="NCBI Taxonomy" id="1606542"/>
    <lineage>
        <taxon>Eukaryota</taxon>
        <taxon>Sar</taxon>
        <taxon>Stramenopiles</taxon>
        <taxon>Ochrophyta</taxon>
        <taxon>Bolidophyceae</taxon>
        <taxon>Parmales</taxon>
        <taxon>Triparmaceae</taxon>
        <taxon>Triparma</taxon>
    </lineage>
</organism>
<dbReference type="EMBL" id="BRXX01000418">
    <property type="protein sequence ID" value="GMI10578.1"/>
    <property type="molecule type" value="Genomic_DNA"/>
</dbReference>